<organism evidence="2 3">
    <name type="scientific">Sporothrix schenckii 1099-18</name>
    <dbReference type="NCBI Taxonomy" id="1397361"/>
    <lineage>
        <taxon>Eukaryota</taxon>
        <taxon>Fungi</taxon>
        <taxon>Dikarya</taxon>
        <taxon>Ascomycota</taxon>
        <taxon>Pezizomycotina</taxon>
        <taxon>Sordariomycetes</taxon>
        <taxon>Sordariomycetidae</taxon>
        <taxon>Ophiostomatales</taxon>
        <taxon>Ophiostomataceae</taxon>
        <taxon>Sporothrix</taxon>
    </lineage>
</organism>
<comment type="caution">
    <text evidence="2">The sequence shown here is derived from an EMBL/GenBank/DDBJ whole genome shotgun (WGS) entry which is preliminary data.</text>
</comment>
<evidence type="ECO:0000313" key="2">
    <source>
        <dbReference type="EMBL" id="KJR82856.1"/>
    </source>
</evidence>
<name>A0A0F2M3W2_SPOSC</name>
<evidence type="ECO:0000256" key="1">
    <source>
        <dbReference type="SAM" id="MobiDB-lite"/>
    </source>
</evidence>
<dbReference type="EMBL" id="AXCR01000010">
    <property type="protein sequence ID" value="KJR82856.1"/>
    <property type="molecule type" value="Genomic_DNA"/>
</dbReference>
<dbReference type="Proteomes" id="UP000033710">
    <property type="component" value="Unassembled WGS sequence"/>
</dbReference>
<feature type="compositionally biased region" description="Polar residues" evidence="1">
    <location>
        <begin position="148"/>
        <end position="159"/>
    </location>
</feature>
<dbReference type="GeneID" id="27666590"/>
<evidence type="ECO:0000313" key="3">
    <source>
        <dbReference type="Proteomes" id="UP000033710"/>
    </source>
</evidence>
<reference evidence="2 3" key="1">
    <citation type="journal article" date="2014" name="BMC Genomics">
        <title>Comparative genomics of the major fungal agents of human and animal Sporotrichosis: Sporothrix schenckii and Sporothrix brasiliensis.</title>
        <authorList>
            <person name="Teixeira M.M."/>
            <person name="de Almeida L.G."/>
            <person name="Kubitschek-Barreira P."/>
            <person name="Alves F.L."/>
            <person name="Kioshima E.S."/>
            <person name="Abadio A.K."/>
            <person name="Fernandes L."/>
            <person name="Derengowski L.S."/>
            <person name="Ferreira K.S."/>
            <person name="Souza R.C."/>
            <person name="Ruiz J.C."/>
            <person name="de Andrade N.C."/>
            <person name="Paes H.C."/>
            <person name="Nicola A.M."/>
            <person name="Albuquerque P."/>
            <person name="Gerber A.L."/>
            <person name="Martins V.P."/>
            <person name="Peconick L.D."/>
            <person name="Neto A.V."/>
            <person name="Chaucanez C.B."/>
            <person name="Silva P.A."/>
            <person name="Cunha O.L."/>
            <person name="de Oliveira F.F."/>
            <person name="dos Santos T.C."/>
            <person name="Barros A.L."/>
            <person name="Soares M.A."/>
            <person name="de Oliveira L.M."/>
            <person name="Marini M.M."/>
            <person name="Villalobos-Duno H."/>
            <person name="Cunha M.M."/>
            <person name="de Hoog S."/>
            <person name="da Silveira J.F."/>
            <person name="Henrissat B."/>
            <person name="Nino-Vega G.A."/>
            <person name="Cisalpino P.S."/>
            <person name="Mora-Montes H.M."/>
            <person name="Almeida S.R."/>
            <person name="Stajich J.E."/>
            <person name="Lopes-Bezerra L.M."/>
            <person name="Vasconcelos A.T."/>
            <person name="Felipe M.S."/>
        </authorList>
    </citation>
    <scope>NUCLEOTIDE SEQUENCE [LARGE SCALE GENOMIC DNA]</scope>
    <source>
        <strain evidence="2 3">1099-18</strain>
    </source>
</reference>
<proteinExistence type="predicted"/>
<gene>
    <name evidence="2" type="ORF">SPSK_04509</name>
</gene>
<feature type="region of interest" description="Disordered" evidence="1">
    <location>
        <begin position="144"/>
        <end position="219"/>
    </location>
</feature>
<dbReference type="KEGG" id="ssck:SPSK_04509"/>
<dbReference type="RefSeq" id="XP_016585532.1">
    <property type="nucleotide sequence ID" value="XM_016731313.1"/>
</dbReference>
<protein>
    <submittedName>
        <fullName evidence="2">Uncharacterized protein</fullName>
    </submittedName>
</protein>
<dbReference type="VEuPathDB" id="FungiDB:SPSK_04509"/>
<reference evidence="2 3" key="2">
    <citation type="journal article" date="2015" name="Eukaryot. Cell">
        <title>Asexual propagation of a virulent clone complex in a human and feline outbreak of sporotrichosis.</title>
        <authorList>
            <person name="Teixeira Mde M."/>
            <person name="Rodrigues A.M."/>
            <person name="Tsui C.K."/>
            <person name="de Almeida L.G."/>
            <person name="Van Diepeningen A.D."/>
            <person name="van den Ende B.G."/>
            <person name="Fernandes G.F."/>
            <person name="Kano R."/>
            <person name="Hamelin R.C."/>
            <person name="Lopes-Bezerra L.M."/>
            <person name="Vasconcelos A.T."/>
            <person name="de Hoog S."/>
            <person name="de Camargo Z.P."/>
            <person name="Felipe M.S."/>
        </authorList>
    </citation>
    <scope>NUCLEOTIDE SEQUENCE [LARGE SCALE GENOMIC DNA]</scope>
    <source>
        <strain evidence="2 3">1099-18</strain>
    </source>
</reference>
<dbReference type="OrthoDB" id="4510061at2759"/>
<dbReference type="AlphaFoldDB" id="A0A0F2M3W2"/>
<feature type="compositionally biased region" description="Polar residues" evidence="1">
    <location>
        <begin position="203"/>
        <end position="219"/>
    </location>
</feature>
<sequence length="219" mass="24478">MDGLNEYRRARVAELLADFTNLQFFIAAAPVDPPSQEDYYTEGWRALRQCAVDGQHILNTGADTHVPTTKGGHEEQSKAELQQVHLDALARRHQGQKIYLRQAAAQRWVEWRNTILQGQKPSAEHQDQLRACDEQLWLTRNWRKSPTRWPTPSFKTPTSRWADGSARTRACEPSSAGSALGGESNGIDDDTDDGDTNHRSKQSKPLNITTGTGLLSTTV</sequence>
<accession>A0A0F2M3W2</accession>